<dbReference type="RefSeq" id="WP_204466731.1">
    <property type="nucleotide sequence ID" value="NZ_JAFBCV010000008.1"/>
</dbReference>
<evidence type="ECO:0000256" key="3">
    <source>
        <dbReference type="ARBA" id="ARBA00023163"/>
    </source>
</evidence>
<accession>A0ABS2SVC7</accession>
<keyword evidence="3" id="KW-0804">Transcription</keyword>
<feature type="DNA-binding region" description="H-T-H motif" evidence="4">
    <location>
        <begin position="24"/>
        <end position="43"/>
    </location>
</feature>
<dbReference type="InterPro" id="IPR009057">
    <property type="entry name" value="Homeodomain-like_sf"/>
</dbReference>
<dbReference type="PANTHER" id="PTHR47506:SF1">
    <property type="entry name" value="HTH-TYPE TRANSCRIPTIONAL REGULATOR YJDC"/>
    <property type="match status" value="1"/>
</dbReference>
<evidence type="ECO:0000313" key="7">
    <source>
        <dbReference type="Proteomes" id="UP001179280"/>
    </source>
</evidence>
<keyword evidence="7" id="KW-1185">Reference proteome</keyword>
<dbReference type="InterPro" id="IPR036271">
    <property type="entry name" value="Tet_transcr_reg_TetR-rel_C_sf"/>
</dbReference>
<dbReference type="EMBL" id="JAFBCV010000008">
    <property type="protein sequence ID" value="MBM7839494.1"/>
    <property type="molecule type" value="Genomic_DNA"/>
</dbReference>
<organism evidence="6 7">
    <name type="scientific">Shouchella xiaoxiensis</name>
    <dbReference type="NCBI Taxonomy" id="766895"/>
    <lineage>
        <taxon>Bacteria</taxon>
        <taxon>Bacillati</taxon>
        <taxon>Bacillota</taxon>
        <taxon>Bacilli</taxon>
        <taxon>Bacillales</taxon>
        <taxon>Bacillaceae</taxon>
        <taxon>Shouchella</taxon>
    </lineage>
</organism>
<evidence type="ECO:0000256" key="4">
    <source>
        <dbReference type="PROSITE-ProRule" id="PRU00335"/>
    </source>
</evidence>
<evidence type="ECO:0000256" key="1">
    <source>
        <dbReference type="ARBA" id="ARBA00023015"/>
    </source>
</evidence>
<dbReference type="Gene3D" id="1.10.357.10">
    <property type="entry name" value="Tetracycline Repressor, domain 2"/>
    <property type="match status" value="1"/>
</dbReference>
<sequence length="193" mass="22371">MHTKEKIRLESTELFANLGYEGTSMAKIAEKVGIKKPSLYAHYKNKEALFFDVVDEMEQEYEAFVQDSLNQETDTIEERLYLSFKTHVSDLARDDASIQFYNRFIQYPPKELEDRLLARFNKSEERVRVLLAAVIEKGQAEGSINRELEAKSMAYTYFCLIEGLTTEVGIHSIEEVKAHAEVVWTVYWRGIQA</sequence>
<dbReference type="PRINTS" id="PR00455">
    <property type="entry name" value="HTHTETR"/>
</dbReference>
<dbReference type="PROSITE" id="PS50977">
    <property type="entry name" value="HTH_TETR_2"/>
    <property type="match status" value="1"/>
</dbReference>
<dbReference type="SUPFAM" id="SSF46689">
    <property type="entry name" value="Homeodomain-like"/>
    <property type="match status" value="1"/>
</dbReference>
<dbReference type="SUPFAM" id="SSF48498">
    <property type="entry name" value="Tetracyclin repressor-like, C-terminal domain"/>
    <property type="match status" value="1"/>
</dbReference>
<dbReference type="InterPro" id="IPR001647">
    <property type="entry name" value="HTH_TetR"/>
</dbReference>
<evidence type="ECO:0000313" key="6">
    <source>
        <dbReference type="EMBL" id="MBM7839494.1"/>
    </source>
</evidence>
<dbReference type="Proteomes" id="UP001179280">
    <property type="component" value="Unassembled WGS sequence"/>
</dbReference>
<evidence type="ECO:0000256" key="2">
    <source>
        <dbReference type="ARBA" id="ARBA00023125"/>
    </source>
</evidence>
<dbReference type="Pfam" id="PF00440">
    <property type="entry name" value="TetR_N"/>
    <property type="match status" value="1"/>
</dbReference>
<comment type="caution">
    <text evidence="6">The sequence shown here is derived from an EMBL/GenBank/DDBJ whole genome shotgun (WGS) entry which is preliminary data.</text>
</comment>
<feature type="domain" description="HTH tetR-type" evidence="5">
    <location>
        <begin position="1"/>
        <end position="61"/>
    </location>
</feature>
<dbReference type="Gene3D" id="1.10.10.60">
    <property type="entry name" value="Homeodomain-like"/>
    <property type="match status" value="1"/>
</dbReference>
<gene>
    <name evidence="6" type="ORF">JOC54_002774</name>
</gene>
<proteinExistence type="predicted"/>
<reference evidence="6" key="1">
    <citation type="submission" date="2021-01" db="EMBL/GenBank/DDBJ databases">
        <title>Genomic Encyclopedia of Type Strains, Phase IV (KMG-IV): sequencing the most valuable type-strain genomes for metagenomic binning, comparative biology and taxonomic classification.</title>
        <authorList>
            <person name="Goeker M."/>
        </authorList>
    </citation>
    <scope>NUCLEOTIDE SEQUENCE</scope>
    <source>
        <strain evidence="6">DSM 21943</strain>
    </source>
</reference>
<keyword evidence="2 4" id="KW-0238">DNA-binding</keyword>
<evidence type="ECO:0000259" key="5">
    <source>
        <dbReference type="PROSITE" id="PS50977"/>
    </source>
</evidence>
<dbReference type="PANTHER" id="PTHR47506">
    <property type="entry name" value="TRANSCRIPTIONAL REGULATORY PROTEIN"/>
    <property type="match status" value="1"/>
</dbReference>
<keyword evidence="1" id="KW-0805">Transcription regulation</keyword>
<name>A0ABS2SVC7_9BACI</name>
<protein>
    <submittedName>
        <fullName evidence="6">AcrR family transcriptional regulator</fullName>
    </submittedName>
</protein>